<dbReference type="PANTHER" id="PTHR43818">
    <property type="entry name" value="BCDNA.GH03377"/>
    <property type="match status" value="1"/>
</dbReference>
<dbReference type="SUPFAM" id="SSF55347">
    <property type="entry name" value="Glyceraldehyde-3-phosphate dehydrogenase-like, C-terminal domain"/>
    <property type="match status" value="1"/>
</dbReference>
<dbReference type="SUPFAM" id="SSF51735">
    <property type="entry name" value="NAD(P)-binding Rossmann-fold domains"/>
    <property type="match status" value="1"/>
</dbReference>
<accession>A0ABQ1DW22</accession>
<dbReference type="InterPro" id="IPR036291">
    <property type="entry name" value="NAD(P)-bd_dom_sf"/>
</dbReference>
<dbReference type="Gene3D" id="3.40.50.720">
    <property type="entry name" value="NAD(P)-binding Rossmann-like Domain"/>
    <property type="match status" value="1"/>
</dbReference>
<evidence type="ECO:0000256" key="1">
    <source>
        <dbReference type="ARBA" id="ARBA00023002"/>
    </source>
</evidence>
<organism evidence="4 5">
    <name type="scientific">Butyricicoccus faecihominis</name>
    <dbReference type="NCBI Taxonomy" id="1712515"/>
    <lineage>
        <taxon>Bacteria</taxon>
        <taxon>Bacillati</taxon>
        <taxon>Bacillota</taxon>
        <taxon>Clostridia</taxon>
        <taxon>Eubacteriales</taxon>
        <taxon>Butyricicoccaceae</taxon>
        <taxon>Butyricicoccus</taxon>
    </lineage>
</organism>
<evidence type="ECO:0000313" key="4">
    <source>
        <dbReference type="EMBL" id="GFO86929.1"/>
    </source>
</evidence>
<keyword evidence="5" id="KW-1185">Reference proteome</keyword>
<comment type="caution">
    <text evidence="4">The sequence shown here is derived from an EMBL/GenBank/DDBJ whole genome shotgun (WGS) entry which is preliminary data.</text>
</comment>
<evidence type="ECO:0000259" key="3">
    <source>
        <dbReference type="Pfam" id="PF22725"/>
    </source>
</evidence>
<dbReference type="EMBL" id="BLYJ01000001">
    <property type="protein sequence ID" value="GFO86929.1"/>
    <property type="molecule type" value="Genomic_DNA"/>
</dbReference>
<gene>
    <name evidence="4" type="ORF">BUFA31_00930</name>
</gene>
<dbReference type="Proteomes" id="UP000620147">
    <property type="component" value="Unassembled WGS sequence"/>
</dbReference>
<reference evidence="4 5" key="1">
    <citation type="submission" date="2020-06" db="EMBL/GenBank/DDBJ databases">
        <title>Characterization of fructooligosaccharide metabolism and fructooligosaccharide-degrading enzymes in human commensal butyrate producers.</title>
        <authorList>
            <person name="Tanno H."/>
            <person name="Fujii T."/>
            <person name="Hirano K."/>
            <person name="Maeno S."/>
            <person name="Tonozuka T."/>
            <person name="Sakamoto M."/>
            <person name="Ohkuma M."/>
            <person name="Tochio T."/>
            <person name="Endo A."/>
        </authorList>
    </citation>
    <scope>NUCLEOTIDE SEQUENCE [LARGE SCALE GENOMIC DNA]</scope>
    <source>
        <strain evidence="4 5">JCM 31056</strain>
    </source>
</reference>
<feature type="domain" description="GFO/IDH/MocA-like oxidoreductase" evidence="3">
    <location>
        <begin position="139"/>
        <end position="274"/>
    </location>
</feature>
<dbReference type="PANTHER" id="PTHR43818:SF11">
    <property type="entry name" value="BCDNA.GH03377"/>
    <property type="match status" value="1"/>
</dbReference>
<feature type="domain" description="Gfo/Idh/MocA-like oxidoreductase N-terminal" evidence="2">
    <location>
        <begin position="4"/>
        <end position="130"/>
    </location>
</feature>
<evidence type="ECO:0000313" key="5">
    <source>
        <dbReference type="Proteomes" id="UP000620147"/>
    </source>
</evidence>
<keyword evidence="1" id="KW-0560">Oxidoreductase</keyword>
<proteinExistence type="predicted"/>
<dbReference type="InterPro" id="IPR000683">
    <property type="entry name" value="Gfo/Idh/MocA-like_OxRdtase_N"/>
</dbReference>
<dbReference type="Pfam" id="PF22725">
    <property type="entry name" value="GFO_IDH_MocA_C3"/>
    <property type="match status" value="1"/>
</dbReference>
<dbReference type="InterPro" id="IPR050463">
    <property type="entry name" value="Gfo/Idh/MocA_oxidrdct_glycsds"/>
</dbReference>
<evidence type="ECO:0000259" key="2">
    <source>
        <dbReference type="Pfam" id="PF01408"/>
    </source>
</evidence>
<protein>
    <submittedName>
        <fullName evidence="4">Myo-inositol 2-dehydrogenase</fullName>
    </submittedName>
</protein>
<sequence length="374" mass="41699">MKKIKIGLIGAGFMGRTHSTAYKSVNNIFGDDYVPELVVVADVNSDNAKALAEKYGFKRWTTDWHEVVSDPEVELVDITTPNASHCPIAVEAAKYGKNVYCEKPLSMTAQEAVNATKVVEDAGIVTSVGFNYVRNPIQQYVKELIASGELGEVVNFRGMYDQDYYNDPDQKHEWRMFKSASASGALGDLASHTLSLSQYLIGDIAEVCGMTKIIVPERPDPKDSSRMLPVENDDVVQFMFNFANGACGTIFSNRLAAGRKMSLGYEIQMTNGCIVYNQENQNQVQIYRHDDPKTERGFKTVLIAPGHGEYDKFYGGAGICLGYADQKTIEVYHTLQCVAEHKPYEIDFRFGMKVMQVIDAVLESAETRQWVTVK</sequence>
<dbReference type="InterPro" id="IPR055170">
    <property type="entry name" value="GFO_IDH_MocA-like_dom"/>
</dbReference>
<dbReference type="Gene3D" id="3.30.360.10">
    <property type="entry name" value="Dihydrodipicolinate Reductase, domain 2"/>
    <property type="match status" value="1"/>
</dbReference>
<dbReference type="Pfam" id="PF01408">
    <property type="entry name" value="GFO_IDH_MocA"/>
    <property type="match status" value="1"/>
</dbReference>
<name>A0ABQ1DW22_9FIRM</name>
<dbReference type="RefSeq" id="WP_188886105.1">
    <property type="nucleotide sequence ID" value="NZ_BLYJ01000001.1"/>
</dbReference>